<keyword evidence="2" id="KW-1185">Reference proteome</keyword>
<organism evidence="1 2">
    <name type="scientific">Plakobranchus ocellatus</name>
    <dbReference type="NCBI Taxonomy" id="259542"/>
    <lineage>
        <taxon>Eukaryota</taxon>
        <taxon>Metazoa</taxon>
        <taxon>Spiralia</taxon>
        <taxon>Lophotrochozoa</taxon>
        <taxon>Mollusca</taxon>
        <taxon>Gastropoda</taxon>
        <taxon>Heterobranchia</taxon>
        <taxon>Euthyneura</taxon>
        <taxon>Panpulmonata</taxon>
        <taxon>Sacoglossa</taxon>
        <taxon>Placobranchoidea</taxon>
        <taxon>Plakobranchidae</taxon>
        <taxon>Plakobranchus</taxon>
    </lineage>
</organism>
<protein>
    <submittedName>
        <fullName evidence="1">Uncharacterized protein</fullName>
    </submittedName>
</protein>
<dbReference type="AlphaFoldDB" id="A0AAV3YQK3"/>
<gene>
    <name evidence="1" type="ORF">PoB_001183900</name>
</gene>
<evidence type="ECO:0000313" key="2">
    <source>
        <dbReference type="Proteomes" id="UP000735302"/>
    </source>
</evidence>
<proteinExistence type="predicted"/>
<accession>A0AAV3YQK3</accession>
<dbReference type="EMBL" id="BLXT01001405">
    <property type="protein sequence ID" value="GFN85333.1"/>
    <property type="molecule type" value="Genomic_DNA"/>
</dbReference>
<name>A0AAV3YQK3_9GAST</name>
<comment type="caution">
    <text evidence="1">The sequence shown here is derived from an EMBL/GenBank/DDBJ whole genome shotgun (WGS) entry which is preliminary data.</text>
</comment>
<sequence length="148" mass="16535">MSSSAAETINFLRLRRCTAELWSARQSFNDDRFPKFYEISKGIYVNRSDAVQMLSARAKYTLLLPDGALHGWSATIVCHLRGNSSACVVQMPGNSQCPLLVMGFQSPERYPSAEKGRVAMSRAVNVLREFLQQAMQCAGDQVPVLIFR</sequence>
<evidence type="ECO:0000313" key="1">
    <source>
        <dbReference type="EMBL" id="GFN85333.1"/>
    </source>
</evidence>
<dbReference type="Proteomes" id="UP000735302">
    <property type="component" value="Unassembled WGS sequence"/>
</dbReference>
<reference evidence="1 2" key="1">
    <citation type="journal article" date="2021" name="Elife">
        <title>Chloroplast acquisition without the gene transfer in kleptoplastic sea slugs, Plakobranchus ocellatus.</title>
        <authorList>
            <person name="Maeda T."/>
            <person name="Takahashi S."/>
            <person name="Yoshida T."/>
            <person name="Shimamura S."/>
            <person name="Takaki Y."/>
            <person name="Nagai Y."/>
            <person name="Toyoda A."/>
            <person name="Suzuki Y."/>
            <person name="Arimoto A."/>
            <person name="Ishii H."/>
            <person name="Satoh N."/>
            <person name="Nishiyama T."/>
            <person name="Hasebe M."/>
            <person name="Maruyama T."/>
            <person name="Minagawa J."/>
            <person name="Obokata J."/>
            <person name="Shigenobu S."/>
        </authorList>
    </citation>
    <scope>NUCLEOTIDE SEQUENCE [LARGE SCALE GENOMIC DNA]</scope>
</reference>